<keyword evidence="3 5" id="KW-1133">Transmembrane helix</keyword>
<organism evidence="7">
    <name type="scientific">metagenome</name>
    <dbReference type="NCBI Taxonomy" id="256318"/>
    <lineage>
        <taxon>unclassified sequences</taxon>
        <taxon>metagenomes</taxon>
    </lineage>
</organism>
<feature type="transmembrane region" description="Helical" evidence="5">
    <location>
        <begin position="234"/>
        <end position="256"/>
    </location>
</feature>
<dbReference type="Pfam" id="PF12728">
    <property type="entry name" value="HTH_17"/>
    <property type="match status" value="1"/>
</dbReference>
<dbReference type="EMBL" id="CZKA01000034">
    <property type="protein sequence ID" value="CUR57305.1"/>
    <property type="molecule type" value="Genomic_DNA"/>
</dbReference>
<feature type="transmembrane region" description="Helical" evidence="5">
    <location>
        <begin position="328"/>
        <end position="349"/>
    </location>
</feature>
<feature type="domain" description="Helix-turn-helix" evidence="6">
    <location>
        <begin position="5"/>
        <end position="54"/>
    </location>
</feature>
<evidence type="ECO:0000259" key="6">
    <source>
        <dbReference type="Pfam" id="PF12728"/>
    </source>
</evidence>
<dbReference type="Pfam" id="PF03699">
    <property type="entry name" value="UPF0182"/>
    <property type="match status" value="1"/>
</dbReference>
<evidence type="ECO:0000256" key="4">
    <source>
        <dbReference type="ARBA" id="ARBA00023136"/>
    </source>
</evidence>
<keyword evidence="2 5" id="KW-0812">Transmembrane</keyword>
<feature type="transmembrane region" description="Helical" evidence="5">
    <location>
        <begin position="268"/>
        <end position="291"/>
    </location>
</feature>
<dbReference type="PANTHER" id="PTHR39344:SF1">
    <property type="entry name" value="UPF0182 PROTEIN SLL1060"/>
    <property type="match status" value="1"/>
</dbReference>
<evidence type="ECO:0000256" key="1">
    <source>
        <dbReference type="ARBA" id="ARBA00022475"/>
    </source>
</evidence>
<accession>A0A2P2C5K6</accession>
<dbReference type="InterPro" id="IPR005372">
    <property type="entry name" value="UPF0182"/>
</dbReference>
<dbReference type="AlphaFoldDB" id="A0A2P2C5K6"/>
<name>A0A2P2C5K6_9ZZZZ</name>
<dbReference type="InterPro" id="IPR041657">
    <property type="entry name" value="HTH_17"/>
</dbReference>
<feature type="transmembrane region" description="Helical" evidence="5">
    <location>
        <begin position="148"/>
        <end position="168"/>
    </location>
</feature>
<dbReference type="PANTHER" id="PTHR39344">
    <property type="entry name" value="UPF0182 PROTEIN SLL1060"/>
    <property type="match status" value="1"/>
</dbReference>
<dbReference type="GO" id="GO:0016020">
    <property type="term" value="C:membrane"/>
    <property type="evidence" value="ECO:0007669"/>
    <property type="project" value="InterPro"/>
</dbReference>
<reference evidence="7" key="1">
    <citation type="submission" date="2015-08" db="EMBL/GenBank/DDBJ databases">
        <authorList>
            <person name="Babu N.S."/>
            <person name="Beckwith C.J."/>
            <person name="Beseler K.G."/>
            <person name="Brison A."/>
            <person name="Carone J.V."/>
            <person name="Caskin T.P."/>
            <person name="Diamond M."/>
            <person name="Durham M.E."/>
            <person name="Foxe J.M."/>
            <person name="Go M."/>
            <person name="Henderson B.A."/>
            <person name="Jones I.B."/>
            <person name="McGettigan J.A."/>
            <person name="Micheletti S.J."/>
            <person name="Nasrallah M.E."/>
            <person name="Ortiz D."/>
            <person name="Piller C.R."/>
            <person name="Privatt S.R."/>
            <person name="Schneider S.L."/>
            <person name="Sharp S."/>
            <person name="Smith T.C."/>
            <person name="Stanton J.D."/>
            <person name="Ullery H.E."/>
            <person name="Wilson R.J."/>
            <person name="Serrano M.G."/>
            <person name="Buck G."/>
            <person name="Lee V."/>
            <person name="Wang Y."/>
            <person name="Carvalho R."/>
            <person name="Voegtly L."/>
            <person name="Shi R."/>
            <person name="Duckworth R."/>
            <person name="Johnson A."/>
            <person name="Loviza R."/>
            <person name="Walstead R."/>
            <person name="Shah Z."/>
            <person name="Kiflezghi M."/>
            <person name="Wade K."/>
            <person name="Ball S.L."/>
            <person name="Bradley K.W."/>
            <person name="Asai D.J."/>
            <person name="Bowman C.A."/>
            <person name="Russell D.A."/>
            <person name="Pope W.H."/>
            <person name="Jacobs-Sera D."/>
            <person name="Hendrix R.W."/>
            <person name="Hatfull G.F."/>
        </authorList>
    </citation>
    <scope>NUCLEOTIDE SEQUENCE</scope>
</reference>
<gene>
    <name evidence="7" type="ORF">NOCA240042</name>
</gene>
<proteinExistence type="predicted"/>
<sequence length="1260" mass="135850">MPGDLSVAEAAEALGVSPQTVRTLLRKGELRGHKRAWGSRYVWEVSQASLNEFVATFGRLEGHRRVVRPNPPPVEVEPAPTQTLAVVPSKQRPWFLRPRGRATVVVVLLGIPLLVAFFVARILPGALWFDELGQLDVFRRVVSAKADFHAQVLVTAAVVVGVNLAVALRGTRLLASIPGAIGVVLAALVTGNIFASAVDGQWQNYLLWRHRQPFGTVDPLSGRDAGFFVFSLPFYLEVCALLLWLLAVTTGYVVLVARARGQLRLRPFRLPFAVQVHLAVLAAMLLLVVSWRLRLERCLLVLDQPGGADSHSFAGAGYVDVHVRSPTLAALSTLALVLAVGCLALPFVARGRRSRPRRWRVGIAATACAVAVTLVVTLAPPLVQRYVVDPNPLLSEQPYLADSIAATRTGLGLAEIGVAPYDPAGAFTAADYPAARQRLANVPAWDTYVLEARMRQLVTEPPYFSPQEPVLDVVPTSSTTDAGLTTEVTAVSARELDLDQVPGEGGSWINDRVAYTHGLGLVRFSSTDIGSNREPRLLDNGLGEQGLGVSEPRLYFGDLPPDDAETTEENEDAEQLRVLTPTLDADIATSRWVLANTRRPEVDLPSSTSQPRAAYHYRGSGGIQLSDWVRRAVFAVALDSSELLLSDDITPDSRLLLHRDVHDRLRTLAPFLQWDSEAVPLTANGRVVYVVDGYTTSDSYPYGQQVALGGAHVSYARASVLATVDAFTGETRLYVTDPTEPIATAWQEIFPSLFEPVSDLPAELDGRLRYPADLFAAQATAYERFHTTSPDQFVSDADAWARPIALSGPIEVAGDVDFDEDDEDDLRLTMPPVYIYAPPPGQQQPRIVLATYYTPTAGQNLVGTLSGWVDDDGKVRLGGLTLPRDPITLGPAQMSRLTFATPRVRNLLGLRNLEIRDLDKSSIDSVLLGRPRLIFFDGGLVQVQNLYEGSRGPGAARLLGVTAFVNGRAGLGPNVESAVRQALNEPPRVRVLRPGSPPVVGTPVQLAFRVQNARREVVTITTARGTTRRTLQVINGRGTVRWVPRTAGGVRLRVTVAGLDGTQVSHSVGFRVLGPAPRLRIVAPTKPGVVGQPLRIAFAVRNAVEASATISTRTGIAFTRQFDLTDGRGVVLWTPETAGPAVMSIQVRGRQGQVTSKRLAIDVAPVDTVTPPSVALVRVPTTLTVGVAATFAFQADGCQSALARIRGPGDEVRSWRFPCPASPGTFSWTPTAAGPLMLTVVASSEGTTSRTSIPLTVGEP</sequence>
<keyword evidence="4 5" id="KW-0472">Membrane</keyword>
<evidence type="ECO:0000256" key="5">
    <source>
        <dbReference type="SAM" id="Phobius"/>
    </source>
</evidence>
<evidence type="ECO:0000313" key="7">
    <source>
        <dbReference type="EMBL" id="CUR57305.1"/>
    </source>
</evidence>
<keyword evidence="1" id="KW-1003">Cell membrane</keyword>
<dbReference type="GO" id="GO:0005576">
    <property type="term" value="C:extracellular region"/>
    <property type="evidence" value="ECO:0007669"/>
    <property type="project" value="TreeGrafter"/>
</dbReference>
<evidence type="ECO:0000256" key="2">
    <source>
        <dbReference type="ARBA" id="ARBA00022692"/>
    </source>
</evidence>
<feature type="transmembrane region" description="Helical" evidence="5">
    <location>
        <begin position="180"/>
        <end position="198"/>
    </location>
</feature>
<feature type="transmembrane region" description="Helical" evidence="5">
    <location>
        <begin position="102"/>
        <end position="128"/>
    </location>
</feature>
<feature type="transmembrane region" description="Helical" evidence="5">
    <location>
        <begin position="361"/>
        <end position="383"/>
    </location>
</feature>
<protein>
    <recommendedName>
        <fullName evidence="6">Helix-turn-helix domain-containing protein</fullName>
    </recommendedName>
</protein>
<evidence type="ECO:0000256" key="3">
    <source>
        <dbReference type="ARBA" id="ARBA00022989"/>
    </source>
</evidence>